<evidence type="ECO:0000313" key="1">
    <source>
        <dbReference type="EnsemblMetazoa" id="GPAI026230-PA"/>
    </source>
</evidence>
<organism evidence="1 2">
    <name type="scientific">Glossina pallidipes</name>
    <name type="common">Tsetse fly</name>
    <dbReference type="NCBI Taxonomy" id="7398"/>
    <lineage>
        <taxon>Eukaryota</taxon>
        <taxon>Metazoa</taxon>
        <taxon>Ecdysozoa</taxon>
        <taxon>Arthropoda</taxon>
        <taxon>Hexapoda</taxon>
        <taxon>Insecta</taxon>
        <taxon>Pterygota</taxon>
        <taxon>Neoptera</taxon>
        <taxon>Endopterygota</taxon>
        <taxon>Diptera</taxon>
        <taxon>Brachycera</taxon>
        <taxon>Muscomorpha</taxon>
        <taxon>Hippoboscoidea</taxon>
        <taxon>Glossinidae</taxon>
        <taxon>Glossina</taxon>
    </lineage>
</organism>
<dbReference type="Proteomes" id="UP000092445">
    <property type="component" value="Unassembled WGS sequence"/>
</dbReference>
<dbReference type="VEuPathDB" id="VectorBase:GPAI026230"/>
<sequence>MGHLAVFSHNCASVKRCARHDAHIKWPAWHRYNVVLRKAKQILQRNIFRKLFSNISLAVASASDADTLGCILGTVSPIPAALVATTPLVFNEPVFKYKKNLQYSWSDLDLAGPTYPAVTFPVEKEAILVDFKFCILFEIIFFSFLFILKPTIENTAFVAIALDIATATATAAATFTATTAINEITYLIFVKNNEQNAVSVIGNYRTL</sequence>
<dbReference type="EnsemblMetazoa" id="GPAI026230-RA">
    <property type="protein sequence ID" value="GPAI026230-PA"/>
    <property type="gene ID" value="GPAI026230"/>
</dbReference>
<name>A0A1A9ZVD9_GLOPL</name>
<protein>
    <submittedName>
        <fullName evidence="1">Uncharacterized protein</fullName>
    </submittedName>
</protein>
<evidence type="ECO:0000313" key="2">
    <source>
        <dbReference type="Proteomes" id="UP000092445"/>
    </source>
</evidence>
<reference evidence="1" key="2">
    <citation type="submission" date="2020-05" db="UniProtKB">
        <authorList>
            <consortium name="EnsemblMetazoa"/>
        </authorList>
    </citation>
    <scope>IDENTIFICATION</scope>
    <source>
        <strain evidence="1">IAEA</strain>
    </source>
</reference>
<keyword evidence="2" id="KW-1185">Reference proteome</keyword>
<accession>A0A1A9ZVD9</accession>
<proteinExistence type="predicted"/>
<reference evidence="2" key="1">
    <citation type="submission" date="2014-03" db="EMBL/GenBank/DDBJ databases">
        <authorList>
            <person name="Aksoy S."/>
            <person name="Warren W."/>
            <person name="Wilson R.K."/>
        </authorList>
    </citation>
    <scope>NUCLEOTIDE SEQUENCE [LARGE SCALE GENOMIC DNA]</scope>
    <source>
        <strain evidence="2">IAEA</strain>
    </source>
</reference>
<dbReference type="AlphaFoldDB" id="A0A1A9ZVD9"/>